<dbReference type="PANTHER" id="PTHR19959">
    <property type="entry name" value="KINESIN LIGHT CHAIN"/>
    <property type="match status" value="1"/>
</dbReference>
<dbReference type="eggNOG" id="COG0457">
    <property type="taxonomic scope" value="Bacteria"/>
</dbReference>
<dbReference type="OrthoDB" id="524121at2"/>
<dbReference type="RefSeq" id="WP_015183713.1">
    <property type="nucleotide sequence ID" value="NC_019738.1"/>
</dbReference>
<gene>
    <name evidence="2" type="ORF">Mic7113_3862</name>
</gene>
<dbReference type="AlphaFoldDB" id="K9WIJ2"/>
<dbReference type="InterPro" id="IPR011990">
    <property type="entry name" value="TPR-like_helical_dom_sf"/>
</dbReference>
<protein>
    <recommendedName>
        <fullName evidence="4">Tetratricopeptide repeat protein</fullName>
    </recommendedName>
</protein>
<dbReference type="Proteomes" id="UP000010471">
    <property type="component" value="Chromosome"/>
</dbReference>
<dbReference type="Gene3D" id="1.25.40.10">
    <property type="entry name" value="Tetratricopeptide repeat domain"/>
    <property type="match status" value="2"/>
</dbReference>
<dbReference type="PANTHER" id="PTHR19959:SF119">
    <property type="entry name" value="FUNGAL LIPASE-LIKE DOMAIN-CONTAINING PROTEIN"/>
    <property type="match status" value="1"/>
</dbReference>
<feature type="compositionally biased region" description="Polar residues" evidence="1">
    <location>
        <begin position="346"/>
        <end position="361"/>
    </location>
</feature>
<name>K9WIJ2_9CYAN</name>
<dbReference type="HOGENOM" id="CLU_018862_0_0_3"/>
<sequence length="781" mass="87185">MILTDRAPHKVSSWNQQTYQRLKLALSLGLRRQIFVAVCDDLSLRNRLAGKLHAELGTSSARASMDAPGNSRLISLKLNLSDPNPLAQIAQWFSQNRQFRNSKPAPGFQILGVERLTRQPPSVQRLFLRRLQSIDRNLLRLESTLLLWLPRPWFHMIQQSVPEFWQWHTGIFEFEGEPTPLPPVGASKPEASPNSVALESEAGQGSFQEHLRTLLTHDLAESDKRPVIEQISWKKQYPLNPPAHKPAADAPKVASASPLGKPNHQMGTAFCVPNDYAKTTHYPIPPAQKVVPLKEDETGVFEELIEHEISMPLTPHAELGLGNLERELEELQIDEFMSYPQPPLLHSQSSEPTSAASANGQSLPPSLSSPTPQPEPQPTESPAETYLELGHHYRHAIEQGDASEENLMIAIQAYEQALHWLDKSSPQVSDILNDLGNLYWMLSRCPGSVDQALSYLEQAIQAYQLALTKLTAEEAPQTYAMIQNNLGAAYGDLARHKDPAESLEQSIRAYEEALRYRRADSDPLKYASTQNNLGTAHWNLAQHQASAAHLRAAIAAYNEALSYYAPQSEPLNWAMIQNNIGTAYWNLAQYEQQEIWLPLATVAYQEALKYRTPEVAPAACAATLNNLGTAYWHLADRCQNQPQQRAEYLKQCIDAYEKALALAGRRPLALTEESSPTNPPISVNFDVFATHNNLGLAHYQLATELHFFISQESKLTHLESALEQHAQVCKDEAAQSESYQTAVSYIIKSIRTIYQEGGMAGQSRALAKVPGQLLPEILPRL</sequence>
<dbReference type="EMBL" id="CP003630">
    <property type="protein sequence ID" value="AFZ19574.1"/>
    <property type="molecule type" value="Genomic_DNA"/>
</dbReference>
<organism evidence="2 3">
    <name type="scientific">Allocoleopsis franciscana PCC 7113</name>
    <dbReference type="NCBI Taxonomy" id="1173027"/>
    <lineage>
        <taxon>Bacteria</taxon>
        <taxon>Bacillati</taxon>
        <taxon>Cyanobacteriota</taxon>
        <taxon>Cyanophyceae</taxon>
        <taxon>Coleofasciculales</taxon>
        <taxon>Coleofasciculaceae</taxon>
        <taxon>Allocoleopsis</taxon>
        <taxon>Allocoleopsis franciscana</taxon>
    </lineage>
</organism>
<dbReference type="PATRIC" id="fig|1173027.3.peg.4248"/>
<dbReference type="Pfam" id="PF13374">
    <property type="entry name" value="TPR_10"/>
    <property type="match status" value="1"/>
</dbReference>
<evidence type="ECO:0000256" key="1">
    <source>
        <dbReference type="SAM" id="MobiDB-lite"/>
    </source>
</evidence>
<dbReference type="KEGG" id="mic:Mic7113_3862"/>
<keyword evidence="3" id="KW-1185">Reference proteome</keyword>
<proteinExistence type="predicted"/>
<feature type="region of interest" description="Disordered" evidence="1">
    <location>
        <begin position="238"/>
        <end position="261"/>
    </location>
</feature>
<feature type="region of interest" description="Disordered" evidence="1">
    <location>
        <begin position="340"/>
        <end position="382"/>
    </location>
</feature>
<evidence type="ECO:0000313" key="2">
    <source>
        <dbReference type="EMBL" id="AFZ19574.1"/>
    </source>
</evidence>
<evidence type="ECO:0008006" key="4">
    <source>
        <dbReference type="Google" id="ProtNLM"/>
    </source>
</evidence>
<reference evidence="2 3" key="1">
    <citation type="submission" date="2012-06" db="EMBL/GenBank/DDBJ databases">
        <title>Finished chromosome of genome of Microcoleus sp. PCC 7113.</title>
        <authorList>
            <consortium name="US DOE Joint Genome Institute"/>
            <person name="Gugger M."/>
            <person name="Coursin T."/>
            <person name="Rippka R."/>
            <person name="Tandeau De Marsac N."/>
            <person name="Huntemann M."/>
            <person name="Wei C.-L."/>
            <person name="Han J."/>
            <person name="Detter J.C."/>
            <person name="Han C."/>
            <person name="Tapia R."/>
            <person name="Chen A."/>
            <person name="Kyrpides N."/>
            <person name="Mavromatis K."/>
            <person name="Markowitz V."/>
            <person name="Szeto E."/>
            <person name="Ivanova N."/>
            <person name="Pagani I."/>
            <person name="Pati A."/>
            <person name="Goodwin L."/>
            <person name="Nordberg H.P."/>
            <person name="Cantor M.N."/>
            <person name="Hua S.X."/>
            <person name="Woyke T."/>
            <person name="Kerfeld C.A."/>
        </authorList>
    </citation>
    <scope>NUCLEOTIDE SEQUENCE [LARGE SCALE GENOMIC DNA]</scope>
    <source>
        <strain evidence="2 3">PCC 7113</strain>
    </source>
</reference>
<evidence type="ECO:0000313" key="3">
    <source>
        <dbReference type="Proteomes" id="UP000010471"/>
    </source>
</evidence>
<dbReference type="SUPFAM" id="SSF48452">
    <property type="entry name" value="TPR-like"/>
    <property type="match status" value="2"/>
</dbReference>
<dbReference type="STRING" id="1173027.Mic7113_3862"/>
<accession>K9WIJ2</accession>